<feature type="non-terminal residue" evidence="1">
    <location>
        <position position="1"/>
    </location>
</feature>
<sequence>HRCRNKARLAGVFYHASNAGKG</sequence>
<protein>
    <submittedName>
        <fullName evidence="1">Uncharacterized protein</fullName>
    </submittedName>
</protein>
<gene>
    <name evidence="1" type="ORF">MGSAQ_002503</name>
</gene>
<accession>A0A1B6NRB4</accession>
<dbReference type="EMBL" id="AYSL01001434">
    <property type="protein sequence ID" value="KTF06000.1"/>
    <property type="molecule type" value="Genomic_DNA"/>
</dbReference>
<reference evidence="1" key="1">
    <citation type="submission" date="2013-11" db="EMBL/GenBank/DDBJ databases">
        <title>Microbial diversity, functional groups and degradation webs in Northern and Southern Mediterranean and Red Sea marine crude oil polluted sites.</title>
        <authorList>
            <person name="Daffonchio D."/>
            <person name="Mapelli F."/>
            <person name="Ferrer M."/>
            <person name="Richter M."/>
            <person name="Cherif A."/>
            <person name="Malkawi H.I."/>
            <person name="Yakimov M.M."/>
            <person name="Abdel-Fattah Y.R."/>
            <person name="Blaghen M."/>
            <person name="Golyshin P.N."/>
            <person name="Kalogerakis N."/>
            <person name="Boon N."/>
            <person name="Magagnini M."/>
            <person name="Fava F."/>
        </authorList>
    </citation>
    <scope>NUCLEOTIDE SEQUENCE</scope>
</reference>
<organism evidence="1">
    <name type="scientific">marine sediment metagenome</name>
    <dbReference type="NCBI Taxonomy" id="412755"/>
    <lineage>
        <taxon>unclassified sequences</taxon>
        <taxon>metagenomes</taxon>
        <taxon>ecological metagenomes</taxon>
    </lineage>
</organism>
<name>A0A1B6NRB4_9ZZZZ</name>
<evidence type="ECO:0000313" key="1">
    <source>
        <dbReference type="EMBL" id="KTF06000.1"/>
    </source>
</evidence>
<comment type="caution">
    <text evidence="1">The sequence shown here is derived from an EMBL/GenBank/DDBJ whole genome shotgun (WGS) entry which is preliminary data.</text>
</comment>
<dbReference type="AlphaFoldDB" id="A0A1B6NRB4"/>
<proteinExistence type="predicted"/>